<proteinExistence type="predicted"/>
<organism evidence="5 6">
    <name type="scientific">Populus deltoides</name>
    <name type="common">Eastern poplar</name>
    <name type="synonym">Eastern cottonwood</name>
    <dbReference type="NCBI Taxonomy" id="3696"/>
    <lineage>
        <taxon>Eukaryota</taxon>
        <taxon>Viridiplantae</taxon>
        <taxon>Streptophyta</taxon>
        <taxon>Embryophyta</taxon>
        <taxon>Tracheophyta</taxon>
        <taxon>Spermatophyta</taxon>
        <taxon>Magnoliopsida</taxon>
        <taxon>eudicotyledons</taxon>
        <taxon>Gunneridae</taxon>
        <taxon>Pentapetalae</taxon>
        <taxon>rosids</taxon>
        <taxon>fabids</taxon>
        <taxon>Malpighiales</taxon>
        <taxon>Salicaceae</taxon>
        <taxon>Saliceae</taxon>
        <taxon>Populus</taxon>
    </lineage>
</organism>
<keyword evidence="6" id="KW-1185">Reference proteome</keyword>
<dbReference type="PANTHER" id="PTHR45826">
    <property type="entry name" value="POLYAMINE TRANSPORTER PUT1"/>
    <property type="match status" value="1"/>
</dbReference>
<accession>A0A8T2WAH2</accession>
<evidence type="ECO:0000256" key="4">
    <source>
        <dbReference type="SAM" id="Phobius"/>
    </source>
</evidence>
<feature type="transmembrane region" description="Helical" evidence="4">
    <location>
        <begin position="106"/>
        <end position="124"/>
    </location>
</feature>
<keyword evidence="4" id="KW-0812">Transmembrane</keyword>
<dbReference type="EMBL" id="JACEGQ020000234">
    <property type="protein sequence ID" value="KAH8479315.1"/>
    <property type="molecule type" value="Genomic_DNA"/>
</dbReference>
<keyword evidence="2" id="KW-0813">Transport</keyword>
<keyword evidence="4" id="KW-1133">Transmembrane helix</keyword>
<evidence type="ECO:0000256" key="3">
    <source>
        <dbReference type="ARBA" id="ARBA00022475"/>
    </source>
</evidence>
<feature type="transmembrane region" description="Helical" evidence="4">
    <location>
        <begin position="21"/>
        <end position="39"/>
    </location>
</feature>
<keyword evidence="4" id="KW-0472">Membrane</keyword>
<name>A0A8T2WAH2_POPDE</name>
<feature type="transmembrane region" description="Helical" evidence="4">
    <location>
        <begin position="45"/>
        <end position="66"/>
    </location>
</feature>
<dbReference type="InterPro" id="IPR044566">
    <property type="entry name" value="RMV1-like"/>
</dbReference>
<dbReference type="Gene3D" id="1.20.1740.10">
    <property type="entry name" value="Amino acid/polyamine transporter I"/>
    <property type="match status" value="1"/>
</dbReference>
<protein>
    <submittedName>
        <fullName evidence="5">Uncharacterized protein</fullName>
    </submittedName>
</protein>
<sequence length="326" mass="35658">MAERGMLPEFFAKRSRHGTPLIGILFSASGVILLSWLSFQEIIAAENFLYCFGMILEFIAFVLLRIKCPVASRPYKIPVGTVGAILMCIPPTILICVVLALSTVKVMIVSLFAVAIGLVMQPCLKYAEKKRWMKFSVSGELPDLHEGIHAPIPVYHPCFKALKMEMIVEKSKKKRSWGRKCCMFPSLAETCGDPASVFSNSDNLSTLDDLLNPANFHWNIDDPLIIAEAEGSERGDQRKSVPLASSLLSVFDLHTSVPINIQGNPVPAPGNLANPASPCNLPAAKPVPSSRYLPSAYLAPPGHQILQPASRLQQQMLCQKTACSNE</sequence>
<reference evidence="5" key="1">
    <citation type="journal article" date="2021" name="J. Hered.">
        <title>Genome Assembly of Salicaceae Populus deltoides (Eastern Cottonwood) I-69 Based on Nanopore Sequencing and Hi-C Technologies.</title>
        <authorList>
            <person name="Bai S."/>
            <person name="Wu H."/>
            <person name="Zhang J."/>
            <person name="Pan Z."/>
            <person name="Zhao W."/>
            <person name="Li Z."/>
            <person name="Tong C."/>
        </authorList>
    </citation>
    <scope>NUCLEOTIDE SEQUENCE</scope>
    <source>
        <tissue evidence="5">Leaf</tissue>
    </source>
</reference>
<dbReference type="AlphaFoldDB" id="A0A8T2WAH2"/>
<feature type="transmembrane region" description="Helical" evidence="4">
    <location>
        <begin position="78"/>
        <end position="100"/>
    </location>
</feature>
<keyword evidence="3" id="KW-1003">Cell membrane</keyword>
<evidence type="ECO:0000313" key="5">
    <source>
        <dbReference type="EMBL" id="KAH8479315.1"/>
    </source>
</evidence>
<gene>
    <name evidence="5" type="ORF">H0E87_031671</name>
</gene>
<comment type="caution">
    <text evidence="5">The sequence shown here is derived from an EMBL/GenBank/DDBJ whole genome shotgun (WGS) entry which is preliminary data.</text>
</comment>
<evidence type="ECO:0000256" key="2">
    <source>
        <dbReference type="ARBA" id="ARBA00022448"/>
    </source>
</evidence>
<evidence type="ECO:0000313" key="6">
    <source>
        <dbReference type="Proteomes" id="UP000807159"/>
    </source>
</evidence>
<dbReference type="PANTHER" id="PTHR45826:SF2">
    <property type="entry name" value="AMINO ACID TRANSPORTER"/>
    <property type="match status" value="1"/>
</dbReference>
<comment type="subcellular location">
    <subcellularLocation>
        <location evidence="1">Cell membrane</location>
        <topology evidence="1">Multi-pass membrane protein</topology>
    </subcellularLocation>
</comment>
<dbReference type="GO" id="GO:0005886">
    <property type="term" value="C:plasma membrane"/>
    <property type="evidence" value="ECO:0007669"/>
    <property type="project" value="UniProtKB-SubCell"/>
</dbReference>
<dbReference type="GO" id="GO:0022857">
    <property type="term" value="F:transmembrane transporter activity"/>
    <property type="evidence" value="ECO:0007669"/>
    <property type="project" value="InterPro"/>
</dbReference>
<evidence type="ECO:0000256" key="1">
    <source>
        <dbReference type="ARBA" id="ARBA00004651"/>
    </source>
</evidence>
<dbReference type="Proteomes" id="UP000807159">
    <property type="component" value="Unassembled WGS sequence"/>
</dbReference>